<dbReference type="InterPro" id="IPR021511">
    <property type="entry name" value="DUF3172"/>
</dbReference>
<accession>A0A7S0WAT6</accession>
<organism evidence="2">
    <name type="scientific">Ostreococcus mediterraneus</name>
    <dbReference type="NCBI Taxonomy" id="1486918"/>
    <lineage>
        <taxon>Eukaryota</taxon>
        <taxon>Viridiplantae</taxon>
        <taxon>Chlorophyta</taxon>
        <taxon>Mamiellophyceae</taxon>
        <taxon>Mamiellales</taxon>
        <taxon>Bathycoccaceae</taxon>
        <taxon>Ostreococcus</taxon>
    </lineage>
</organism>
<feature type="compositionally biased region" description="Polar residues" evidence="1">
    <location>
        <begin position="55"/>
        <end position="65"/>
    </location>
</feature>
<proteinExistence type="predicted"/>
<feature type="region of interest" description="Disordered" evidence="1">
    <location>
        <begin position="1"/>
        <end position="22"/>
    </location>
</feature>
<feature type="region of interest" description="Disordered" evidence="1">
    <location>
        <begin position="54"/>
        <end position="147"/>
    </location>
</feature>
<evidence type="ECO:0000256" key="1">
    <source>
        <dbReference type="SAM" id="MobiDB-lite"/>
    </source>
</evidence>
<gene>
    <name evidence="2" type="ORF">OMED0930_LOCUS1187</name>
</gene>
<dbReference type="AlphaFoldDB" id="A0A7S0WAT6"/>
<feature type="non-terminal residue" evidence="2">
    <location>
        <position position="1"/>
    </location>
</feature>
<dbReference type="EMBL" id="HBFO01001698">
    <property type="protein sequence ID" value="CAD8810093.1"/>
    <property type="molecule type" value="Transcribed_RNA"/>
</dbReference>
<evidence type="ECO:0008006" key="3">
    <source>
        <dbReference type="Google" id="ProtNLM"/>
    </source>
</evidence>
<evidence type="ECO:0000313" key="2">
    <source>
        <dbReference type="EMBL" id="CAD8810093.1"/>
    </source>
</evidence>
<name>A0A7S0WAT6_9CHLO</name>
<feature type="compositionally biased region" description="Polar residues" evidence="1">
    <location>
        <begin position="1"/>
        <end position="14"/>
    </location>
</feature>
<dbReference type="Pfam" id="PF11371">
    <property type="entry name" value="DUF3172"/>
    <property type="match status" value="1"/>
</dbReference>
<reference evidence="2" key="1">
    <citation type="submission" date="2021-01" db="EMBL/GenBank/DDBJ databases">
        <authorList>
            <person name="Corre E."/>
            <person name="Pelletier E."/>
            <person name="Niang G."/>
            <person name="Scheremetjew M."/>
            <person name="Finn R."/>
            <person name="Kale V."/>
            <person name="Holt S."/>
            <person name="Cochrane G."/>
            <person name="Meng A."/>
            <person name="Brown T."/>
            <person name="Cohen L."/>
        </authorList>
    </citation>
    <scope>NUCLEOTIDE SEQUENCE</scope>
    <source>
        <strain evidence="2">Clade-D-RCC1621</strain>
    </source>
</reference>
<sequence length="319" mass="34548">VLTPMLMTTASTPTASCGAPSRASASRAVRLAQCERAASTRACTTSVRRGFMTTHGVTNRRSATVTPRAMYEDDEDAMSGGAYERDRDGDRRASSAGRRASTETRDRMANVGRRGGYDAAPSAQPRGPNGPNGRYIDDDGMGDGGGGPGRELNKFLIAGAFVIGIGAGVVFDTAVDLEPSNVASREILDRRTPSSELCMANGASAMVFDQRVFLSLNPFNVYVAQPEVKPGCVLRRSNWSVLERRDVVDKKAEEVCKSHMNTFAFVGDLDKSPEVSCVYHSEDAENQFMKDPSKAVLGDGVVQTMRERIDEQQKSQKFR</sequence>
<feature type="compositionally biased region" description="Basic and acidic residues" evidence="1">
    <location>
        <begin position="83"/>
        <end position="93"/>
    </location>
</feature>
<protein>
    <recommendedName>
        <fullName evidence="3">DUF3172 domain-containing protein</fullName>
    </recommendedName>
</protein>